<reference evidence="4 9" key="2">
    <citation type="journal article" date="2016" name="Sci. Rep.">
        <title>Serotype IV Streptococcus agalactiae ST-452 has arisen from large genomic recombination events between CC23 and the hypervirulent CC17 lineages.</title>
        <authorList>
            <person name="Campisi E."/>
            <person name="Rinaudo C.D."/>
            <person name="Donati C."/>
            <person name="Barucco M."/>
            <person name="Torricelli G."/>
            <person name="Edwards M.S."/>
            <person name="Baker C.J."/>
            <person name="Margarit I."/>
            <person name="Rosini R."/>
        </authorList>
    </citation>
    <scope>NUCLEOTIDE SEQUENCE [LARGE SCALE GENOMIC DNA]</scope>
    <source>
        <strain evidence="4 9">CZ-PW-140</strain>
    </source>
</reference>
<dbReference type="SUPFAM" id="SSF53448">
    <property type="entry name" value="Nucleotide-diphospho-sugar transferases"/>
    <property type="match status" value="1"/>
</dbReference>
<dbReference type="AlphaFoldDB" id="A0A0E1EIK4"/>
<gene>
    <name evidence="7" type="primary">arnC</name>
    <name evidence="4" type="ORF">AX245_07930</name>
    <name evidence="6" type="ORF">C4618_04245</name>
    <name evidence="5" type="ORF">C4618_07435</name>
    <name evidence="7" type="ORF">NCTC8184_00968</name>
    <name evidence="3" type="ORF">QP229_06340</name>
    <name evidence="2" type="ORF">WA45_06650</name>
</gene>
<dbReference type="Proteomes" id="UP000268870">
    <property type="component" value="Chromosome"/>
</dbReference>
<accession>A0A0E1EIK4</accession>
<evidence type="ECO:0000313" key="2">
    <source>
        <dbReference type="EMBL" id="KLJ28827.1"/>
    </source>
</evidence>
<dbReference type="EMBL" id="QHGZ01000113">
    <property type="protein sequence ID" value="RDY83414.1"/>
    <property type="molecule type" value="Genomic_DNA"/>
</dbReference>
<dbReference type="CDD" id="cd04179">
    <property type="entry name" value="DPM_DPG-synthase_like"/>
    <property type="match status" value="1"/>
</dbReference>
<protein>
    <submittedName>
        <fullName evidence="2">Glycosyl transferase family 2</fullName>
    </submittedName>
    <submittedName>
        <fullName evidence="7">Glycosyl transferase, group 2 family protein</fullName>
        <ecNumber evidence="7">2.7.8.30</ecNumber>
    </submittedName>
    <submittedName>
        <fullName evidence="3">Glycosyltransferase family 2 protein</fullName>
    </submittedName>
</protein>
<dbReference type="KEGG" id="sagg:EN73_07075"/>
<dbReference type="GO" id="GO:0006487">
    <property type="term" value="P:protein N-linked glycosylation"/>
    <property type="evidence" value="ECO:0007669"/>
    <property type="project" value="TreeGrafter"/>
</dbReference>
<dbReference type="Proteomes" id="UP001230629">
    <property type="component" value="Unassembled WGS sequence"/>
</dbReference>
<evidence type="ECO:0000313" key="10">
    <source>
        <dbReference type="Proteomes" id="UP000256718"/>
    </source>
</evidence>
<dbReference type="PANTHER" id="PTHR10859">
    <property type="entry name" value="GLYCOSYL TRANSFERASE"/>
    <property type="match status" value="1"/>
</dbReference>
<sequence length="243" mass="27022">MMKKILLVIPAYNEEGSIAKTVQTIVDFKASRSLPFELDYIVINDGSTDGTPELLDRLGLNHIDLVQNLGIGGCVQTGYLYANRNHYDVAVQFDGDGQHDIRSIEDVVMPILNDEADFVIGSRFVDKKHQNFQSTAMRRLGINLISAAIKLTTGHKVYDTTSGYRAANAALIAYLSCHYPVQYPEPESTARILKKGYRLKEVTANMFEREAGTSSISSLKSIFYMTDVLTSIIIAGFIKEDDK</sequence>
<dbReference type="PANTHER" id="PTHR10859:SF114">
    <property type="entry name" value="DOLICHOL-PHOSPHATE MANNOSYLTRANSFERASE"/>
    <property type="match status" value="1"/>
</dbReference>
<evidence type="ECO:0000313" key="11">
    <source>
        <dbReference type="Proteomes" id="UP000268870"/>
    </source>
</evidence>
<evidence type="ECO:0000313" key="8">
    <source>
        <dbReference type="Proteomes" id="UP000035174"/>
    </source>
</evidence>
<evidence type="ECO:0000259" key="1">
    <source>
        <dbReference type="Pfam" id="PF00535"/>
    </source>
</evidence>
<dbReference type="EMBL" id="MAWT01000011">
    <property type="protein sequence ID" value="OCM72001.1"/>
    <property type="molecule type" value="Genomic_DNA"/>
</dbReference>
<reference evidence="2 8" key="1">
    <citation type="journal article" date="2015" name="PLoS ONE">
        <title>Genomic analysis reveals the molecular basis for capsule loss in the group B streptococcus population.</title>
        <authorList>
            <consortium name="DEVANI Consortium"/>
            <person name="Rosini R."/>
            <person name="Campisi E."/>
            <person name="De Chiara M."/>
            <person name="Tettelin H."/>
            <person name="Rinaudo D."/>
            <person name="Toniolo C."/>
            <person name="Metruccio M."/>
            <person name="Guidotti S."/>
            <person name="Sorensen U.B."/>
            <person name="Kilian M."/>
            <person name="Ramirez M."/>
            <person name="Janulczyk R."/>
            <person name="Donati C."/>
            <person name="Grandi G."/>
            <person name="Margarit I."/>
        </authorList>
    </citation>
    <scope>NUCLEOTIDE SEQUENCE [LARGE SCALE GENOMIC DNA]</scope>
    <source>
        <strain evidence="2 8">ES-PW-063</strain>
    </source>
</reference>
<dbReference type="EC" id="2.7.8.30" evidence="7"/>
<evidence type="ECO:0000313" key="6">
    <source>
        <dbReference type="EMBL" id="RDY83414.1"/>
    </source>
</evidence>
<evidence type="ECO:0000313" key="7">
    <source>
        <dbReference type="EMBL" id="VED64933.1"/>
    </source>
</evidence>
<dbReference type="InterPro" id="IPR001173">
    <property type="entry name" value="Glyco_trans_2-like"/>
</dbReference>
<evidence type="ECO:0000313" key="5">
    <source>
        <dbReference type="EMBL" id="RDY80531.1"/>
    </source>
</evidence>
<dbReference type="Gene3D" id="3.90.550.10">
    <property type="entry name" value="Spore Coat Polysaccharide Biosynthesis Protein SpsA, Chain A"/>
    <property type="match status" value="1"/>
</dbReference>
<reference evidence="3" key="5">
    <citation type="submission" date="2023-05" db="EMBL/GenBank/DDBJ databases">
        <title>Cataloging the Phylogenetic Diversity of Human Bladder Bacteria.</title>
        <authorList>
            <person name="Du J."/>
        </authorList>
    </citation>
    <scope>NUCLEOTIDE SEQUENCE</scope>
    <source>
        <strain evidence="3">UMB8703</strain>
    </source>
</reference>
<dbReference type="Proteomes" id="UP000093122">
    <property type="component" value="Unassembled WGS sequence"/>
</dbReference>
<organism evidence="7 11">
    <name type="scientific">Streptococcus agalactiae</name>
    <dbReference type="NCBI Taxonomy" id="1311"/>
    <lineage>
        <taxon>Bacteria</taxon>
        <taxon>Bacillati</taxon>
        <taxon>Bacillota</taxon>
        <taxon>Bacilli</taxon>
        <taxon>Lactobacillales</taxon>
        <taxon>Streptococcaceae</taxon>
        <taxon>Streptococcus</taxon>
    </lineage>
</organism>
<evidence type="ECO:0000313" key="3">
    <source>
        <dbReference type="EMBL" id="MDK6899609.1"/>
    </source>
</evidence>
<dbReference type="KEGG" id="sagc:DN94_06325"/>
<dbReference type="InterPro" id="IPR029044">
    <property type="entry name" value="Nucleotide-diphossugar_trans"/>
</dbReference>
<reference evidence="7 11" key="4">
    <citation type="submission" date="2018-12" db="EMBL/GenBank/DDBJ databases">
        <authorList>
            <consortium name="Pathogen Informatics"/>
        </authorList>
    </citation>
    <scope>NUCLEOTIDE SEQUENCE [LARGE SCALE GENOMIC DNA]</scope>
    <source>
        <strain evidence="7 11">NCTC8184</strain>
    </source>
</reference>
<dbReference type="KEGG" id="sage:EN72_07875"/>
<feature type="domain" description="Glycosyltransferase 2-like" evidence="1">
    <location>
        <begin position="7"/>
        <end position="165"/>
    </location>
</feature>
<name>A0A0E1EIK4_STRAG</name>
<dbReference type="EMBL" id="QHGZ01000164">
    <property type="protein sequence ID" value="RDY80531.1"/>
    <property type="molecule type" value="Genomic_DNA"/>
</dbReference>
<dbReference type="EMBL" id="LCVB01000030">
    <property type="protein sequence ID" value="KLJ28827.1"/>
    <property type="molecule type" value="Genomic_DNA"/>
</dbReference>
<keyword evidence="7" id="KW-0808">Transferase</keyword>
<proteinExistence type="predicted"/>
<dbReference type="EMBL" id="LR134265">
    <property type="protein sequence ID" value="VED64933.1"/>
    <property type="molecule type" value="Genomic_DNA"/>
</dbReference>
<dbReference type="GO" id="GO:0016740">
    <property type="term" value="F:transferase activity"/>
    <property type="evidence" value="ECO:0007669"/>
    <property type="project" value="UniProtKB-KW"/>
</dbReference>
<dbReference type="Pfam" id="PF00535">
    <property type="entry name" value="Glycos_transf_2"/>
    <property type="match status" value="1"/>
</dbReference>
<reference evidence="5 10" key="3">
    <citation type="journal article" date="2018" name="Emerg. Microbes Infect.">
        <title>Phenotypic and molecular analysis of nontypeable Group B streptococci: identification of cps2a and hybrid cps2a/cps5 Group B streptococcal capsule gene clusters.</title>
        <authorList>
            <person name="Alhhazmi A."/>
            <person name="Tyrrell G.J."/>
        </authorList>
    </citation>
    <scope>NUCLEOTIDE SEQUENCE [LARGE SCALE GENOMIC DNA]</scope>
    <source>
        <strain evidence="5 10">PLGBS17</strain>
    </source>
</reference>
<dbReference type="GeneID" id="66886299"/>
<dbReference type="Proteomes" id="UP000256718">
    <property type="component" value="Unassembled WGS sequence"/>
</dbReference>
<evidence type="ECO:0000313" key="4">
    <source>
        <dbReference type="EMBL" id="OCM72001.1"/>
    </source>
</evidence>
<dbReference type="EMBL" id="JASOIH010000005">
    <property type="protein sequence ID" value="MDK6899609.1"/>
    <property type="molecule type" value="Genomic_DNA"/>
</dbReference>
<evidence type="ECO:0000313" key="9">
    <source>
        <dbReference type="Proteomes" id="UP000093122"/>
    </source>
</evidence>
<dbReference type="RefSeq" id="WP_000976127.1">
    <property type="nucleotide sequence ID" value="NZ_AP018935.1"/>
</dbReference>
<dbReference type="Proteomes" id="UP000035174">
    <property type="component" value="Unassembled WGS sequence"/>
</dbReference>